<proteinExistence type="predicted"/>
<evidence type="ECO:0000313" key="2">
    <source>
        <dbReference type="EMBL" id="GMN42967.1"/>
    </source>
</evidence>
<accession>A0AA88A1W7</accession>
<name>A0AA88A1W7_FICCA</name>
<sequence>MGKRGPSTFPSSPQGGRRRTAAARRGESEGKGRNCAREREAFLRVTAWVMR</sequence>
<reference evidence="2" key="1">
    <citation type="submission" date="2023-07" db="EMBL/GenBank/DDBJ databases">
        <title>draft genome sequence of fig (Ficus carica).</title>
        <authorList>
            <person name="Takahashi T."/>
            <person name="Nishimura K."/>
        </authorList>
    </citation>
    <scope>NUCLEOTIDE SEQUENCE</scope>
</reference>
<evidence type="ECO:0000313" key="3">
    <source>
        <dbReference type="Proteomes" id="UP001187192"/>
    </source>
</evidence>
<evidence type="ECO:0000256" key="1">
    <source>
        <dbReference type="SAM" id="MobiDB-lite"/>
    </source>
</evidence>
<dbReference type="AlphaFoldDB" id="A0AA88A1W7"/>
<dbReference type="Proteomes" id="UP001187192">
    <property type="component" value="Unassembled WGS sequence"/>
</dbReference>
<dbReference type="Gramene" id="FCD_00013514-RA">
    <property type="protein sequence ID" value="FCD_00013514-RA:cds"/>
    <property type="gene ID" value="FCD_00013514"/>
</dbReference>
<protein>
    <submittedName>
        <fullName evidence="2">Uncharacterized protein</fullName>
    </submittedName>
</protein>
<gene>
    <name evidence="2" type="ORF">TIFTF001_012171</name>
</gene>
<dbReference type="EMBL" id="BTGU01000015">
    <property type="protein sequence ID" value="GMN42967.1"/>
    <property type="molecule type" value="Genomic_DNA"/>
</dbReference>
<feature type="compositionally biased region" description="Basic and acidic residues" evidence="1">
    <location>
        <begin position="24"/>
        <end position="34"/>
    </location>
</feature>
<organism evidence="2 3">
    <name type="scientific">Ficus carica</name>
    <name type="common">Common fig</name>
    <dbReference type="NCBI Taxonomy" id="3494"/>
    <lineage>
        <taxon>Eukaryota</taxon>
        <taxon>Viridiplantae</taxon>
        <taxon>Streptophyta</taxon>
        <taxon>Embryophyta</taxon>
        <taxon>Tracheophyta</taxon>
        <taxon>Spermatophyta</taxon>
        <taxon>Magnoliopsida</taxon>
        <taxon>eudicotyledons</taxon>
        <taxon>Gunneridae</taxon>
        <taxon>Pentapetalae</taxon>
        <taxon>rosids</taxon>
        <taxon>fabids</taxon>
        <taxon>Rosales</taxon>
        <taxon>Moraceae</taxon>
        <taxon>Ficeae</taxon>
        <taxon>Ficus</taxon>
    </lineage>
</organism>
<keyword evidence="3" id="KW-1185">Reference proteome</keyword>
<comment type="caution">
    <text evidence="2">The sequence shown here is derived from an EMBL/GenBank/DDBJ whole genome shotgun (WGS) entry which is preliminary data.</text>
</comment>
<feature type="region of interest" description="Disordered" evidence="1">
    <location>
        <begin position="1"/>
        <end position="34"/>
    </location>
</feature>